<evidence type="ECO:0000313" key="2">
    <source>
        <dbReference type="EMBL" id="CAH1426813.1"/>
    </source>
</evidence>
<keyword evidence="1" id="KW-0472">Membrane</keyword>
<reference evidence="2 3" key="1">
    <citation type="submission" date="2022-01" db="EMBL/GenBank/DDBJ databases">
        <authorList>
            <person name="Xiong W."/>
            <person name="Schranz E."/>
        </authorList>
    </citation>
    <scope>NUCLEOTIDE SEQUENCE [LARGE SCALE GENOMIC DNA]</scope>
</reference>
<proteinExistence type="predicted"/>
<gene>
    <name evidence="2" type="ORF">LVIROSA_LOCUS13874</name>
</gene>
<dbReference type="AlphaFoldDB" id="A0AAU9MQ48"/>
<protein>
    <recommendedName>
        <fullName evidence="4">Reticulon-like protein</fullName>
    </recommendedName>
</protein>
<keyword evidence="3" id="KW-1185">Reference proteome</keyword>
<name>A0AAU9MQ48_9ASTR</name>
<accession>A0AAU9MQ48</accession>
<evidence type="ECO:0008006" key="4">
    <source>
        <dbReference type="Google" id="ProtNLM"/>
    </source>
</evidence>
<dbReference type="EMBL" id="CAKMRJ010002223">
    <property type="protein sequence ID" value="CAH1426813.1"/>
    <property type="molecule type" value="Genomic_DNA"/>
</dbReference>
<dbReference type="Proteomes" id="UP001157418">
    <property type="component" value="Unassembled WGS sequence"/>
</dbReference>
<keyword evidence="1" id="KW-0812">Transmembrane</keyword>
<evidence type="ECO:0000313" key="3">
    <source>
        <dbReference type="Proteomes" id="UP001157418"/>
    </source>
</evidence>
<comment type="caution">
    <text evidence="2">The sequence shown here is derived from an EMBL/GenBank/DDBJ whole genome shotgun (WGS) entry which is preliminary data.</text>
</comment>
<evidence type="ECO:0000256" key="1">
    <source>
        <dbReference type="SAM" id="Phobius"/>
    </source>
</evidence>
<organism evidence="2 3">
    <name type="scientific">Lactuca virosa</name>
    <dbReference type="NCBI Taxonomy" id="75947"/>
    <lineage>
        <taxon>Eukaryota</taxon>
        <taxon>Viridiplantae</taxon>
        <taxon>Streptophyta</taxon>
        <taxon>Embryophyta</taxon>
        <taxon>Tracheophyta</taxon>
        <taxon>Spermatophyta</taxon>
        <taxon>Magnoliopsida</taxon>
        <taxon>eudicotyledons</taxon>
        <taxon>Gunneridae</taxon>
        <taxon>Pentapetalae</taxon>
        <taxon>asterids</taxon>
        <taxon>campanulids</taxon>
        <taxon>Asterales</taxon>
        <taxon>Asteraceae</taxon>
        <taxon>Cichorioideae</taxon>
        <taxon>Cichorieae</taxon>
        <taxon>Lactucinae</taxon>
        <taxon>Lactuca</taxon>
    </lineage>
</organism>
<sequence>MSMAVDLVNVINFLVALFFTIGCVNLYVLVLSVVPSFLKSRIPSRSLQKDGQLSAVVQLLNLKNLHSPSNLLPHTLQPLKVHALKVIICVLLSGARYPKVSCLNEKKGFFEICSK</sequence>
<feature type="transmembrane region" description="Helical" evidence="1">
    <location>
        <begin position="12"/>
        <end position="38"/>
    </location>
</feature>
<keyword evidence="1" id="KW-1133">Transmembrane helix</keyword>